<dbReference type="Proteomes" id="UP001243009">
    <property type="component" value="Unassembled WGS sequence"/>
</dbReference>
<comment type="caution">
    <text evidence="2">The sequence shown here is derived from an EMBL/GenBank/DDBJ whole genome shotgun (WGS) entry which is preliminary data.</text>
</comment>
<evidence type="ECO:0000259" key="1">
    <source>
        <dbReference type="PROSITE" id="PS51736"/>
    </source>
</evidence>
<organism evidence="2 3">
    <name type="scientific">Paracraurococcus lichenis</name>
    <dbReference type="NCBI Taxonomy" id="3064888"/>
    <lineage>
        <taxon>Bacteria</taxon>
        <taxon>Pseudomonadati</taxon>
        <taxon>Pseudomonadota</taxon>
        <taxon>Alphaproteobacteria</taxon>
        <taxon>Acetobacterales</taxon>
        <taxon>Roseomonadaceae</taxon>
        <taxon>Paracraurococcus</taxon>
    </lineage>
</organism>
<feature type="non-terminal residue" evidence="2">
    <location>
        <position position="186"/>
    </location>
</feature>
<feature type="domain" description="Resolvase/invertase-type recombinase catalytic" evidence="1">
    <location>
        <begin position="6"/>
        <end position="153"/>
    </location>
</feature>
<dbReference type="PANTHER" id="PTHR30461">
    <property type="entry name" value="DNA-INVERTASE FROM LAMBDOID PROPHAGE"/>
    <property type="match status" value="1"/>
</dbReference>
<dbReference type="Pfam" id="PF00239">
    <property type="entry name" value="Resolvase"/>
    <property type="match status" value="1"/>
</dbReference>
<evidence type="ECO:0000313" key="3">
    <source>
        <dbReference type="Proteomes" id="UP001243009"/>
    </source>
</evidence>
<dbReference type="PANTHER" id="PTHR30461:SF23">
    <property type="entry name" value="DNA RECOMBINASE-RELATED"/>
    <property type="match status" value="1"/>
</dbReference>
<keyword evidence="3" id="KW-1185">Reference proteome</keyword>
<dbReference type="SMART" id="SM00857">
    <property type="entry name" value="Resolvase"/>
    <property type="match status" value="1"/>
</dbReference>
<accession>A0ABT9EE93</accession>
<evidence type="ECO:0000313" key="2">
    <source>
        <dbReference type="EMBL" id="MDO9714416.1"/>
    </source>
</evidence>
<dbReference type="CDD" id="cd00338">
    <property type="entry name" value="Ser_Recombinase"/>
    <property type="match status" value="1"/>
</dbReference>
<dbReference type="InterPro" id="IPR036162">
    <property type="entry name" value="Resolvase-like_N_sf"/>
</dbReference>
<dbReference type="PROSITE" id="PS51736">
    <property type="entry name" value="RECOMBINASES_3"/>
    <property type="match status" value="1"/>
</dbReference>
<dbReference type="RefSeq" id="WP_305109250.1">
    <property type="nucleotide sequence ID" value="NZ_JAUTWS010000249.1"/>
</dbReference>
<name>A0ABT9EE93_9PROT</name>
<dbReference type="EMBL" id="JAUTWS010000249">
    <property type="protein sequence ID" value="MDO9714416.1"/>
    <property type="molecule type" value="Genomic_DNA"/>
</dbReference>
<reference evidence="2 3" key="1">
    <citation type="submission" date="2023-08" db="EMBL/GenBank/DDBJ databases">
        <title>The draft genome sequence of Paracraurococcus sp. LOR1-02.</title>
        <authorList>
            <person name="Kingkaew E."/>
            <person name="Tanasupawat S."/>
        </authorList>
    </citation>
    <scope>NUCLEOTIDE SEQUENCE [LARGE SCALE GENOMIC DNA]</scope>
    <source>
        <strain evidence="2 3">LOR1-02</strain>
    </source>
</reference>
<dbReference type="Gene3D" id="3.40.50.1390">
    <property type="entry name" value="Resolvase, N-terminal catalytic domain"/>
    <property type="match status" value="1"/>
</dbReference>
<gene>
    <name evidence="2" type="ORF">Q7A36_39400</name>
</gene>
<dbReference type="SUPFAM" id="SSF53041">
    <property type="entry name" value="Resolvase-like"/>
    <property type="match status" value="1"/>
</dbReference>
<proteinExistence type="predicted"/>
<dbReference type="InterPro" id="IPR006119">
    <property type="entry name" value="Resolv_N"/>
</dbReference>
<protein>
    <submittedName>
        <fullName evidence="2">Recombinase family protein</fullName>
    </submittedName>
</protein>
<sequence length="186" mass="20486">MQQLLRAAIYGRVSSEQQAGERTIASQITALEQRVSADGLDLATLLRFVDDGYSGATLVRPGLERLRDLAAAGGLDRVYVHSPDRLTRHYAYQVLLVDELRRAGVEIVFLNRPIGVSAEDDLLLQVQGMVAEYERAKILERSRRGKRHAALAGSMSVFSNAPYGYRYVGKQVGGGVARLEIVEEQA</sequence>
<dbReference type="InterPro" id="IPR050639">
    <property type="entry name" value="SSR_resolvase"/>
</dbReference>